<dbReference type="Proteomes" id="UP001185792">
    <property type="component" value="Unassembled WGS sequence"/>
</dbReference>
<name>A0ABU4EZS1_WILMA</name>
<protein>
    <submittedName>
        <fullName evidence="2">Type IV toxin-antitoxin system AbiEi family antitoxin domain-containing protein</fullName>
    </submittedName>
</protein>
<accession>A0ABU4EZS1</accession>
<dbReference type="EMBL" id="JAWLUM010000005">
    <property type="protein sequence ID" value="MDV7136741.1"/>
    <property type="molecule type" value="Genomic_DNA"/>
</dbReference>
<dbReference type="InterPro" id="IPR025159">
    <property type="entry name" value="AbiEi_N"/>
</dbReference>
<evidence type="ECO:0000313" key="2">
    <source>
        <dbReference type="EMBL" id="MDV7136741.1"/>
    </source>
</evidence>
<evidence type="ECO:0000313" key="3">
    <source>
        <dbReference type="Proteomes" id="UP001185792"/>
    </source>
</evidence>
<feature type="domain" description="AbiEi antitoxin N-terminal" evidence="1">
    <location>
        <begin position="8"/>
        <end position="55"/>
    </location>
</feature>
<sequence length="219" mass="24345">MTTVGSSRLREVADNQFGLFTAAQARAHGVERYELARATNHDVLRRVHHGVYAFTESDYWCSFEDWAAQWLALNPGGDIRRRRRQPEAIVSHQSAAAIQNLGSITTNWLNLSGPHRINVRNQRTRSHRRPLGSVGVDWHLYEGLPVATPARIVSDLAGEVIDGGHLGTVLEHCLDDDLLTRKQLVDLCAPHARRWQLRAGDGNGLVDLLLSSAREPIGA</sequence>
<evidence type="ECO:0000259" key="1">
    <source>
        <dbReference type="Pfam" id="PF13338"/>
    </source>
</evidence>
<proteinExistence type="predicted"/>
<gene>
    <name evidence="2" type="ORF">R4198_23860</name>
</gene>
<dbReference type="RefSeq" id="WP_317714716.1">
    <property type="nucleotide sequence ID" value="NZ_JAWLUM010000005.1"/>
</dbReference>
<organism evidence="2 3">
    <name type="scientific">Williamsia marianensis</name>
    <dbReference type="NCBI Taxonomy" id="85044"/>
    <lineage>
        <taxon>Bacteria</taxon>
        <taxon>Bacillati</taxon>
        <taxon>Actinomycetota</taxon>
        <taxon>Actinomycetes</taxon>
        <taxon>Mycobacteriales</taxon>
        <taxon>Nocardiaceae</taxon>
        <taxon>Williamsia</taxon>
    </lineage>
</organism>
<comment type="caution">
    <text evidence="2">The sequence shown here is derived from an EMBL/GenBank/DDBJ whole genome shotgun (WGS) entry which is preliminary data.</text>
</comment>
<keyword evidence="3" id="KW-1185">Reference proteome</keyword>
<dbReference type="Pfam" id="PF13338">
    <property type="entry name" value="AbiEi_4"/>
    <property type="match status" value="1"/>
</dbReference>
<reference evidence="2 3" key="1">
    <citation type="submission" date="2023-10" db="EMBL/GenBank/DDBJ databases">
        <title>Development of a sustainable strategy for remediation of hydrocarbon-contaminated territories based on the waste exchange concept.</title>
        <authorList>
            <person name="Krivoruchko A."/>
        </authorList>
    </citation>
    <scope>NUCLEOTIDE SEQUENCE [LARGE SCALE GENOMIC DNA]</scope>
    <source>
        <strain evidence="2 3">IEGM 1236</strain>
    </source>
</reference>